<protein>
    <recommendedName>
        <fullName evidence="8">Probable branched-chain-amino-acid aminotransferase</fullName>
        <ecNumber evidence="7">2.6.1.42</ecNumber>
    </recommendedName>
</protein>
<dbReference type="Gene3D" id="3.30.470.10">
    <property type="match status" value="1"/>
</dbReference>
<evidence type="ECO:0000256" key="10">
    <source>
        <dbReference type="ARBA" id="ARBA00023304"/>
    </source>
</evidence>
<comment type="cofactor">
    <cofactor evidence="1 15">
        <name>pyridoxal 5'-phosphate</name>
        <dbReference type="ChEBI" id="CHEBI:597326"/>
    </cofactor>
</comment>
<keyword evidence="10" id="KW-0028">Amino-acid biosynthesis</keyword>
<evidence type="ECO:0000256" key="7">
    <source>
        <dbReference type="ARBA" id="ARBA00013053"/>
    </source>
</evidence>
<name>A0ABW4JSA8_9HYPH</name>
<evidence type="ECO:0000256" key="6">
    <source>
        <dbReference type="ARBA" id="ARBA00009320"/>
    </source>
</evidence>
<accession>A0ABW4JSA8</accession>
<comment type="catalytic activity">
    <reaction evidence="13">
        <text>L-leucine + 2-oxoglutarate = 4-methyl-2-oxopentanoate + L-glutamate</text>
        <dbReference type="Rhea" id="RHEA:18321"/>
        <dbReference type="ChEBI" id="CHEBI:16810"/>
        <dbReference type="ChEBI" id="CHEBI:17865"/>
        <dbReference type="ChEBI" id="CHEBI:29985"/>
        <dbReference type="ChEBI" id="CHEBI:57427"/>
        <dbReference type="EC" id="2.6.1.42"/>
    </reaction>
</comment>
<dbReference type="InterPro" id="IPR043131">
    <property type="entry name" value="BCAT-like_N"/>
</dbReference>
<comment type="pathway">
    <text evidence="5">Amino-acid biosynthesis; L-leucine biosynthesis; L-leucine from 3-methyl-2-oxobutanoate: step 4/4.</text>
</comment>
<dbReference type="InterPro" id="IPR036038">
    <property type="entry name" value="Aminotransferase-like"/>
</dbReference>
<keyword evidence="9 15" id="KW-0663">Pyridoxal phosphate</keyword>
<evidence type="ECO:0000256" key="2">
    <source>
        <dbReference type="ARBA" id="ARBA00003109"/>
    </source>
</evidence>
<evidence type="ECO:0000256" key="4">
    <source>
        <dbReference type="ARBA" id="ARBA00004931"/>
    </source>
</evidence>
<evidence type="ECO:0000256" key="3">
    <source>
        <dbReference type="ARBA" id="ARBA00004824"/>
    </source>
</evidence>
<dbReference type="InterPro" id="IPR001544">
    <property type="entry name" value="Aminotrans_IV"/>
</dbReference>
<evidence type="ECO:0000256" key="13">
    <source>
        <dbReference type="ARBA" id="ARBA00049229"/>
    </source>
</evidence>
<keyword evidence="17" id="KW-1185">Reference proteome</keyword>
<dbReference type="EC" id="2.6.1.42" evidence="7"/>
<keyword evidence="16" id="KW-0808">Transferase</keyword>
<comment type="catalytic activity">
    <reaction evidence="11">
        <text>L-valine + 2-oxoglutarate = 3-methyl-2-oxobutanoate + L-glutamate</text>
        <dbReference type="Rhea" id="RHEA:24813"/>
        <dbReference type="ChEBI" id="CHEBI:11851"/>
        <dbReference type="ChEBI" id="CHEBI:16810"/>
        <dbReference type="ChEBI" id="CHEBI:29985"/>
        <dbReference type="ChEBI" id="CHEBI:57762"/>
        <dbReference type="EC" id="2.6.1.42"/>
    </reaction>
</comment>
<evidence type="ECO:0000256" key="15">
    <source>
        <dbReference type="RuleBase" id="RU004516"/>
    </source>
</evidence>
<dbReference type="PANTHER" id="PTHR42743">
    <property type="entry name" value="AMINO-ACID AMINOTRANSFERASE"/>
    <property type="match status" value="1"/>
</dbReference>
<comment type="caution">
    <text evidence="16">The sequence shown here is derived from an EMBL/GenBank/DDBJ whole genome shotgun (WGS) entry which is preliminary data.</text>
</comment>
<comment type="function">
    <text evidence="2">Acts on leucine, isoleucine and valine.</text>
</comment>
<dbReference type="InterPro" id="IPR018300">
    <property type="entry name" value="Aminotrans_IV_CS"/>
</dbReference>
<comment type="pathway">
    <text evidence="3">Amino-acid biosynthesis; L-isoleucine biosynthesis; L-isoleucine from 2-oxobutanoate: step 4/4.</text>
</comment>
<comment type="pathway">
    <text evidence="4">Amino-acid biosynthesis; L-valine biosynthesis; L-valine from pyruvate: step 4/4.</text>
</comment>
<keyword evidence="16" id="KW-0032">Aminotransferase</keyword>
<dbReference type="GO" id="GO:0047810">
    <property type="term" value="F:D-alanine-2-oxoglutarate aminotransferase activity"/>
    <property type="evidence" value="ECO:0007669"/>
    <property type="project" value="UniProtKB-EC"/>
</dbReference>
<dbReference type="CDD" id="cd01558">
    <property type="entry name" value="D-AAT_like"/>
    <property type="match status" value="1"/>
</dbReference>
<dbReference type="Pfam" id="PF01063">
    <property type="entry name" value="Aminotran_4"/>
    <property type="match status" value="1"/>
</dbReference>
<keyword evidence="10" id="KW-0100">Branched-chain amino acid biosynthesis</keyword>
<dbReference type="PANTHER" id="PTHR42743:SF11">
    <property type="entry name" value="AMINODEOXYCHORISMATE LYASE"/>
    <property type="match status" value="1"/>
</dbReference>
<dbReference type="EMBL" id="JBHUFA010000001">
    <property type="protein sequence ID" value="MFD1694735.1"/>
    <property type="molecule type" value="Genomic_DNA"/>
</dbReference>
<evidence type="ECO:0000313" key="17">
    <source>
        <dbReference type="Proteomes" id="UP001597327"/>
    </source>
</evidence>
<evidence type="ECO:0000256" key="9">
    <source>
        <dbReference type="ARBA" id="ARBA00022898"/>
    </source>
</evidence>
<organism evidence="16 17">
    <name type="scientific">Roseibium aestuarii</name>
    <dbReference type="NCBI Taxonomy" id="2600299"/>
    <lineage>
        <taxon>Bacteria</taxon>
        <taxon>Pseudomonadati</taxon>
        <taxon>Pseudomonadota</taxon>
        <taxon>Alphaproteobacteria</taxon>
        <taxon>Hyphomicrobiales</taxon>
        <taxon>Stappiaceae</taxon>
        <taxon>Roseibium</taxon>
    </lineage>
</organism>
<dbReference type="InterPro" id="IPR043132">
    <property type="entry name" value="BCAT-like_C"/>
</dbReference>
<dbReference type="PROSITE" id="PS00770">
    <property type="entry name" value="AA_TRANSFER_CLASS_4"/>
    <property type="match status" value="1"/>
</dbReference>
<dbReference type="Gene3D" id="3.20.10.10">
    <property type="entry name" value="D-amino Acid Aminotransferase, subunit A, domain 2"/>
    <property type="match status" value="1"/>
</dbReference>
<gene>
    <name evidence="16" type="ORF">ACFSC7_04350</name>
</gene>
<evidence type="ECO:0000256" key="8">
    <source>
        <dbReference type="ARBA" id="ARBA00014472"/>
    </source>
</evidence>
<evidence type="ECO:0000256" key="12">
    <source>
        <dbReference type="ARBA" id="ARBA00048798"/>
    </source>
</evidence>
<dbReference type="InterPro" id="IPR050571">
    <property type="entry name" value="Class-IV_PLP-Dep_Aminotrnsfr"/>
</dbReference>
<evidence type="ECO:0000313" key="16">
    <source>
        <dbReference type="EMBL" id="MFD1694735.1"/>
    </source>
</evidence>
<proteinExistence type="inferred from homology"/>
<comment type="catalytic activity">
    <reaction evidence="12">
        <text>L-isoleucine + 2-oxoglutarate = (S)-3-methyl-2-oxopentanoate + L-glutamate</text>
        <dbReference type="Rhea" id="RHEA:24801"/>
        <dbReference type="ChEBI" id="CHEBI:16810"/>
        <dbReference type="ChEBI" id="CHEBI:29985"/>
        <dbReference type="ChEBI" id="CHEBI:35146"/>
        <dbReference type="ChEBI" id="CHEBI:58045"/>
        <dbReference type="EC" id="2.6.1.42"/>
    </reaction>
</comment>
<dbReference type="Proteomes" id="UP001597327">
    <property type="component" value="Unassembled WGS sequence"/>
</dbReference>
<evidence type="ECO:0000256" key="5">
    <source>
        <dbReference type="ARBA" id="ARBA00005072"/>
    </source>
</evidence>
<dbReference type="RefSeq" id="WP_149891444.1">
    <property type="nucleotide sequence ID" value="NZ_JBHUFA010000001.1"/>
</dbReference>
<dbReference type="NCBIfam" id="NF005209">
    <property type="entry name" value="PRK06680.1"/>
    <property type="match status" value="1"/>
</dbReference>
<reference evidence="17" key="1">
    <citation type="journal article" date="2019" name="Int. J. Syst. Evol. Microbiol.">
        <title>The Global Catalogue of Microorganisms (GCM) 10K type strain sequencing project: providing services to taxonomists for standard genome sequencing and annotation.</title>
        <authorList>
            <consortium name="The Broad Institute Genomics Platform"/>
            <consortium name="The Broad Institute Genome Sequencing Center for Infectious Disease"/>
            <person name="Wu L."/>
            <person name="Ma J."/>
        </authorList>
    </citation>
    <scope>NUCLEOTIDE SEQUENCE [LARGE SCALE GENOMIC DNA]</scope>
    <source>
        <strain evidence="17">JCM 3369</strain>
    </source>
</reference>
<sequence length="284" mass="31243">MRTVYVNGAYVPENEAKISVFDRGFLFADAVYEVTCVLDGKLVDFDGHIARLRRSLAELKMTLSVTDEELLAAHRELVKLNAITEGLIYLQVSRGEADRDFLFPAEGTPATLVMFTQEKALVKSALADKGQKIMTADDIRWRRCDIKTVQLLYASLLKNEAKANGVDDVWMVLDGQVTEGSSNNAYIVTADGTIVTRPISNDILAGITRASLMRCAEEHQIKIEERPFTVDEAKAAKEAFTTSATGMVVPVIEIDGVTLGDGKPGPVAKRLREIFIQFSRDAAI</sequence>
<comment type="similarity">
    <text evidence="6 14">Belongs to the class-IV pyridoxal-phosphate-dependent aminotransferase family.</text>
</comment>
<dbReference type="SUPFAM" id="SSF56752">
    <property type="entry name" value="D-aminoacid aminotransferase-like PLP-dependent enzymes"/>
    <property type="match status" value="1"/>
</dbReference>
<evidence type="ECO:0000256" key="14">
    <source>
        <dbReference type="RuleBase" id="RU004106"/>
    </source>
</evidence>
<evidence type="ECO:0000256" key="11">
    <source>
        <dbReference type="ARBA" id="ARBA00048212"/>
    </source>
</evidence>
<evidence type="ECO:0000256" key="1">
    <source>
        <dbReference type="ARBA" id="ARBA00001933"/>
    </source>
</evidence>